<keyword evidence="2" id="KW-0853">WD repeat</keyword>
<dbReference type="Pfam" id="PF21719">
    <property type="entry name" value="MIOS_a-sol"/>
    <property type="match status" value="1"/>
</dbReference>
<dbReference type="Pfam" id="PF17034">
    <property type="entry name" value="zinc_ribbon_16"/>
    <property type="match status" value="1"/>
</dbReference>
<dbReference type="AlphaFoldDB" id="A0A0N4V0H7"/>
<keyword evidence="7" id="KW-1185">Reference proteome</keyword>
<name>A0A0N4V0H7_ENTVE</name>
<reference evidence="6 7" key="2">
    <citation type="submission" date="2018-10" db="EMBL/GenBank/DDBJ databases">
        <authorList>
            <consortium name="Pathogen Informatics"/>
        </authorList>
    </citation>
    <scope>NUCLEOTIDE SEQUENCE [LARGE SCALE GENOMIC DNA]</scope>
</reference>
<dbReference type="GO" id="GO:0034198">
    <property type="term" value="P:cellular response to amino acid starvation"/>
    <property type="evidence" value="ECO:0007669"/>
    <property type="project" value="TreeGrafter"/>
</dbReference>
<sequence>MISENGLLSEQNSGYTSRRYAAVPRVIKQPMCFIGSIEGLLWRQTSMKRNVYWLRKQPRRFVTLSEKSFRLYSIDDVEPTLVTSLPAHFNQFPEEDTLRCCDVCTAVDDFLALGYSSGRIVITKTGIDENIKTFQNVVDLTSDTSAPPLCLEFNPSSRIHLVACLERTVTQSSLVCVYEANRPRLHTLVVNADEQLSCATWFQDDWCIFVAGGGKSIKFFDIREGPKAIASTEVEGTVCALRTDFWKKTQFAAVVGDTINIYDRRGLDHPLNSAADDIVLKCCFRSPFFMTYSWRGADSLTEVLYPVGEQMTRRERREGSKSESPSSIIKVFAAQTSTEGCIANGKQGKNLLEERFSLDSFDVSELHYEYFRQLNDFSRISDFAYNPESPSLMVLCSSDETDDCSDIRILRIKNFLTGVFSCCGSLAFACDNELCVYNLGEVCDDDISNVMRSRALANYGTPLTQTIEGYVDACKAVADKSPFTSDDVKWVWRWLSKMINSESSKSDLYGCFFPGVIRMMRPSFNQDSSSFGTIRHIIQDDFYGRVRIHKGGSRSQILRLCGWPNFDESDVRIREFLGSVDSKHVNEFYSFSKNMILRVIFKNMKKLLMKCKGENDVRRFELERFVDAIHRYNGLPDSWLPISQRVKDVIRDPYLKMVIAFLDSLCNAMTSNISILKIDGISVEDRVGFACLYFNDAMFIESLNAALTESSLRSSLQGLFICGLSRDLSSFRLLRRFVDETGDVQTATLLYIVGHCYEQTSSPNTPVSPSGTLAFNEAKFFPAHSYSEQYDAAHREALQDEEWAGLHIVEDYLDMLNIWGLWKKRARLNVFLQWYSVETAKTPDKDRGTSTAELCCQFCPCPIGPTSVSSPELTVSDVFVSSRSTRQSNLSSGSTCGEVREQACRQCGKPLPRCIICRRRMGTETILECSQLKSLSFWFTWCQKCRHGGHMVHMIQWFRAHDECAASDCPCQCRLADADYITYHEPCLPDCPSCKNEGLVGVSQRL</sequence>
<evidence type="ECO:0000313" key="7">
    <source>
        <dbReference type="Proteomes" id="UP000274131"/>
    </source>
</evidence>
<dbReference type="Gene3D" id="2.130.10.10">
    <property type="entry name" value="YVTN repeat-like/Quinoprotein amine dehydrogenase"/>
    <property type="match status" value="1"/>
</dbReference>
<protein>
    <submittedName>
        <fullName evidence="8">Zinc_ribbon_16 domain-containing protein</fullName>
    </submittedName>
</protein>
<comment type="similarity">
    <text evidence="1">Belongs to the WD repeat mio family.</text>
</comment>
<keyword evidence="3" id="KW-0677">Repeat</keyword>
<dbReference type="GO" id="GO:0005737">
    <property type="term" value="C:cytoplasm"/>
    <property type="evidence" value="ECO:0007669"/>
    <property type="project" value="TreeGrafter"/>
</dbReference>
<proteinExistence type="inferred from homology"/>
<evidence type="ECO:0000256" key="1">
    <source>
        <dbReference type="ARBA" id="ARBA00009713"/>
    </source>
</evidence>
<dbReference type="CDD" id="cd16691">
    <property type="entry name" value="mRING-H2-C3H3C2_Mio"/>
    <property type="match status" value="1"/>
</dbReference>
<dbReference type="EMBL" id="UXUI01007515">
    <property type="protein sequence ID" value="VDD87986.1"/>
    <property type="molecule type" value="Genomic_DNA"/>
</dbReference>
<dbReference type="SUPFAM" id="SSF50978">
    <property type="entry name" value="WD40 repeat-like"/>
    <property type="match status" value="1"/>
</dbReference>
<evidence type="ECO:0000259" key="5">
    <source>
        <dbReference type="Pfam" id="PF21719"/>
    </source>
</evidence>
<evidence type="ECO:0000313" key="6">
    <source>
        <dbReference type="EMBL" id="VDD87986.1"/>
    </source>
</evidence>
<dbReference type="PANTHER" id="PTHR16453">
    <property type="entry name" value="WD40 DOMAIN-CONTAINING PROTEIN MIO FAMILY MEMBER"/>
    <property type="match status" value="1"/>
</dbReference>
<gene>
    <name evidence="6" type="ORF">EVEC_LOCUS3129</name>
</gene>
<evidence type="ECO:0000256" key="3">
    <source>
        <dbReference type="ARBA" id="ARBA00022737"/>
    </source>
</evidence>
<dbReference type="InterPro" id="IPR037593">
    <property type="entry name" value="MIOS/Sea4"/>
</dbReference>
<dbReference type="Proteomes" id="UP000274131">
    <property type="component" value="Unassembled WGS sequence"/>
</dbReference>
<dbReference type="WBParaSite" id="EVEC_0000342101-mRNA-1">
    <property type="protein sequence ID" value="EVEC_0000342101-mRNA-1"/>
    <property type="gene ID" value="EVEC_0000342101"/>
</dbReference>
<feature type="domain" description="MIOS-like alpha-solenoid" evidence="5">
    <location>
        <begin position="451"/>
        <end position="693"/>
    </location>
</feature>
<dbReference type="STRING" id="51028.A0A0N4V0H7"/>
<dbReference type="InterPro" id="IPR015943">
    <property type="entry name" value="WD40/YVTN_repeat-like_dom_sf"/>
</dbReference>
<dbReference type="InterPro" id="IPR031488">
    <property type="entry name" value="Zn_ribbon_mio"/>
</dbReference>
<evidence type="ECO:0000313" key="8">
    <source>
        <dbReference type="WBParaSite" id="EVEC_0000342101-mRNA-1"/>
    </source>
</evidence>
<dbReference type="GO" id="GO:1904263">
    <property type="term" value="P:positive regulation of TORC1 signaling"/>
    <property type="evidence" value="ECO:0007669"/>
    <property type="project" value="TreeGrafter"/>
</dbReference>
<dbReference type="OrthoDB" id="341486at2759"/>
<dbReference type="InterPro" id="IPR049092">
    <property type="entry name" value="MIOS_a-sol"/>
</dbReference>
<organism evidence="8">
    <name type="scientific">Enterobius vermicularis</name>
    <name type="common">Human pinworm</name>
    <dbReference type="NCBI Taxonomy" id="51028"/>
    <lineage>
        <taxon>Eukaryota</taxon>
        <taxon>Metazoa</taxon>
        <taxon>Ecdysozoa</taxon>
        <taxon>Nematoda</taxon>
        <taxon>Chromadorea</taxon>
        <taxon>Rhabditida</taxon>
        <taxon>Spirurina</taxon>
        <taxon>Oxyuridomorpha</taxon>
        <taxon>Oxyuroidea</taxon>
        <taxon>Oxyuridae</taxon>
        <taxon>Enterobius</taxon>
    </lineage>
</organism>
<dbReference type="PANTHER" id="PTHR16453:SF9">
    <property type="entry name" value="GATOR COMPLEX PROTEIN MIOS"/>
    <property type="match status" value="1"/>
</dbReference>
<dbReference type="InterPro" id="IPR036322">
    <property type="entry name" value="WD40_repeat_dom_sf"/>
</dbReference>
<evidence type="ECO:0000259" key="4">
    <source>
        <dbReference type="Pfam" id="PF17034"/>
    </source>
</evidence>
<evidence type="ECO:0000256" key="2">
    <source>
        <dbReference type="ARBA" id="ARBA00022574"/>
    </source>
</evidence>
<accession>A0A0N4V0H7</accession>
<reference evidence="8" key="1">
    <citation type="submission" date="2017-02" db="UniProtKB">
        <authorList>
            <consortium name="WormBaseParasite"/>
        </authorList>
    </citation>
    <scope>IDENTIFICATION</scope>
</reference>
<feature type="domain" description="GATOR2 complex protein MIO zinc-ribbon like" evidence="4">
    <location>
        <begin position="881"/>
        <end position="975"/>
    </location>
</feature>